<evidence type="ECO:0000256" key="1">
    <source>
        <dbReference type="SAM" id="MobiDB-lite"/>
    </source>
</evidence>
<sequence length="614" mass="71307">MLWLANALWVFVTNQVVHILGIIFGYLCRYTKENYGNNWSDFNSMIGEPDHQFEENAGDIYGSIMVGVKENFAAAANSEDKSRREKRSSVHLAIGEHARGTDKYQFLHGNSLIGFIEERQAIRFPIHEMSVDCDHQSANSLEKVNREFSAHQKIQEFDNKGEEAEAVIGLEQEEDDPIDPDSDCRTINSEKEAVNYEVSVSSCCSEEGVEKQEHASSIQNDLTDGEGNASLEDSFLDRLGFSDRIQFCLPSHLFSPDKIQGPRHKSDSDTDEILSGESGIEVLDPKTPVGTEEKTAYYDEEDSPRSFEHNTELELELQNFNDIEEEIVSEHDFPEDVAHEDTKSMEFSEKCVEHWIEWISSLASEEDDEMECDDLLQHKELVQQMKKEMRNLKTKRLHTILEESESAKIDEDFKPLKIDEKVEHKDRMEEIQIFHRSYSDKMRKMDISSHQTMCAIGFLQLKNGDHQLASKRRLSTPVVRSLFTPRFWTYKLRSHEGDPIQKLTRDLHQDLEMVYVAQVCLSWEILKWQYRKAVQLREHDSTGWRRYNTAAGEFQQFQVLMRRFIEDEPFQGPRVQNYLKSRCVLCNLLQVPSIKDDPKDGRKERVKVHLQYQC</sequence>
<accession>A0AAD3RZT4</accession>
<feature type="region of interest" description="Disordered" evidence="1">
    <location>
        <begin position="259"/>
        <end position="287"/>
    </location>
</feature>
<dbReference type="InterPro" id="IPR012870">
    <property type="entry name" value="DUF1666"/>
</dbReference>
<keyword evidence="4" id="KW-1185">Reference proteome</keyword>
<keyword evidence="2" id="KW-0812">Transmembrane</keyword>
<gene>
    <name evidence="3" type="ORF">Nepgr_003556</name>
</gene>
<dbReference type="Proteomes" id="UP001279734">
    <property type="component" value="Unassembled WGS sequence"/>
</dbReference>
<dbReference type="EMBL" id="BSYO01000003">
    <property type="protein sequence ID" value="GMH01717.1"/>
    <property type="molecule type" value="Genomic_DNA"/>
</dbReference>
<keyword evidence="2" id="KW-1133">Transmembrane helix</keyword>
<protein>
    <submittedName>
        <fullName evidence="3">Uncharacterized protein</fullName>
    </submittedName>
</protein>
<name>A0AAD3RZT4_NEPGR</name>
<feature type="transmembrane region" description="Helical" evidence="2">
    <location>
        <begin position="7"/>
        <end position="27"/>
    </location>
</feature>
<organism evidence="3 4">
    <name type="scientific">Nepenthes gracilis</name>
    <name type="common">Slender pitcher plant</name>
    <dbReference type="NCBI Taxonomy" id="150966"/>
    <lineage>
        <taxon>Eukaryota</taxon>
        <taxon>Viridiplantae</taxon>
        <taxon>Streptophyta</taxon>
        <taxon>Embryophyta</taxon>
        <taxon>Tracheophyta</taxon>
        <taxon>Spermatophyta</taxon>
        <taxon>Magnoliopsida</taxon>
        <taxon>eudicotyledons</taxon>
        <taxon>Gunneridae</taxon>
        <taxon>Pentapetalae</taxon>
        <taxon>Caryophyllales</taxon>
        <taxon>Nepenthaceae</taxon>
        <taxon>Nepenthes</taxon>
    </lineage>
</organism>
<keyword evidence="2" id="KW-0472">Membrane</keyword>
<evidence type="ECO:0000313" key="4">
    <source>
        <dbReference type="Proteomes" id="UP001279734"/>
    </source>
</evidence>
<proteinExistence type="predicted"/>
<dbReference type="PANTHER" id="PTHR46741">
    <property type="entry name" value="OS09G0413600 PROTEIN"/>
    <property type="match status" value="1"/>
</dbReference>
<reference evidence="3" key="1">
    <citation type="submission" date="2023-05" db="EMBL/GenBank/DDBJ databases">
        <title>Nepenthes gracilis genome sequencing.</title>
        <authorList>
            <person name="Fukushima K."/>
        </authorList>
    </citation>
    <scope>NUCLEOTIDE SEQUENCE</scope>
    <source>
        <strain evidence="3">SING2019-196</strain>
    </source>
</reference>
<evidence type="ECO:0000313" key="3">
    <source>
        <dbReference type="EMBL" id="GMH01717.1"/>
    </source>
</evidence>
<dbReference type="AlphaFoldDB" id="A0AAD3RZT4"/>
<comment type="caution">
    <text evidence="3">The sequence shown here is derived from an EMBL/GenBank/DDBJ whole genome shotgun (WGS) entry which is preliminary data.</text>
</comment>
<evidence type="ECO:0000256" key="2">
    <source>
        <dbReference type="SAM" id="Phobius"/>
    </source>
</evidence>
<dbReference type="PANTHER" id="PTHR46741:SF4">
    <property type="entry name" value="FINGER FYVE DOMAIN PROTEIN, PUTATIVE (DUF1666)-RELATED"/>
    <property type="match status" value="1"/>
</dbReference>
<dbReference type="Pfam" id="PF07891">
    <property type="entry name" value="DUF1666"/>
    <property type="match status" value="1"/>
</dbReference>